<accession>A0ACC3N7J6</accession>
<sequence>MGDARGHEISSEDWSSKDSHMDKDNHRAAPTDHEQHIAALPPSEVQQTTTALDSHKTSSHLQNARSKLGLHPTAPIVEEHDYAKHSDLWWPRVRLALKEPFAEFFGVFFMVMFGDGAVAQVLLSTDQRTAPGGDGFGDYQSINWGWGLGVMLGIYIAGDSGAYLNPALTFTNCVLRKLPWRRFPVYFIAQFLGGFLAAGVIYINYINGINNFEGYGNRTVPPSKTATAGIFCTYPQDFETKAGMFFSGMRTIDGPSQAYTNSEAEFIASAILMFVIFALKDDSNKGQFSASGAWFPLGLFFLIFGIGACFGWQTGYAINLARDFGPRLMSYAVGYGHEVWSAGGYYFWIPMVAPFLGTLFGGILYDIFIYTGPSPINTPYLGLGDLFRPKNAIKDRVETQKTEGIV</sequence>
<evidence type="ECO:0000313" key="1">
    <source>
        <dbReference type="EMBL" id="KAK3711527.1"/>
    </source>
</evidence>
<dbReference type="Proteomes" id="UP001281147">
    <property type="component" value="Unassembled WGS sequence"/>
</dbReference>
<protein>
    <submittedName>
        <fullName evidence="1">Glycerol channel</fullName>
    </submittedName>
</protein>
<reference evidence="1" key="1">
    <citation type="submission" date="2023-07" db="EMBL/GenBank/DDBJ databases">
        <title>Black Yeasts Isolated from many extreme environments.</title>
        <authorList>
            <person name="Coleine C."/>
            <person name="Stajich J.E."/>
            <person name="Selbmann L."/>
        </authorList>
    </citation>
    <scope>NUCLEOTIDE SEQUENCE</scope>
    <source>
        <strain evidence="1">CCFEE 5714</strain>
    </source>
</reference>
<keyword evidence="2" id="KW-1185">Reference proteome</keyword>
<dbReference type="EMBL" id="JAUTXU010000075">
    <property type="protein sequence ID" value="KAK3711527.1"/>
    <property type="molecule type" value="Genomic_DNA"/>
</dbReference>
<gene>
    <name evidence="1" type="primary">FPS1_2</name>
    <name evidence="1" type="ORF">LTR37_009518</name>
</gene>
<proteinExistence type="predicted"/>
<comment type="caution">
    <text evidence="1">The sequence shown here is derived from an EMBL/GenBank/DDBJ whole genome shotgun (WGS) entry which is preliminary data.</text>
</comment>
<name>A0ACC3N7J6_9PEZI</name>
<organism evidence="1 2">
    <name type="scientific">Vermiconidia calcicola</name>
    <dbReference type="NCBI Taxonomy" id="1690605"/>
    <lineage>
        <taxon>Eukaryota</taxon>
        <taxon>Fungi</taxon>
        <taxon>Dikarya</taxon>
        <taxon>Ascomycota</taxon>
        <taxon>Pezizomycotina</taxon>
        <taxon>Dothideomycetes</taxon>
        <taxon>Dothideomycetidae</taxon>
        <taxon>Mycosphaerellales</taxon>
        <taxon>Extremaceae</taxon>
        <taxon>Vermiconidia</taxon>
    </lineage>
</organism>
<evidence type="ECO:0000313" key="2">
    <source>
        <dbReference type="Proteomes" id="UP001281147"/>
    </source>
</evidence>